<comment type="caution">
    <text evidence="1">The sequence shown here is derived from an EMBL/GenBank/DDBJ whole genome shotgun (WGS) entry which is preliminary data.</text>
</comment>
<evidence type="ECO:0000313" key="2">
    <source>
        <dbReference type="Proteomes" id="UP001487740"/>
    </source>
</evidence>
<accession>A0AAW0STY7</accession>
<gene>
    <name evidence="1" type="ORF">O3P69_009432</name>
</gene>
<name>A0AAW0STY7_SCYPA</name>
<sequence>MMGRVTQLGARSTSLSGEARLSVRGGTVERVGRSGVSPQHTHWGTGLPLPYPSPVPLSPSLPPRLSLLPPVPSPWYPLSPLPPFSDVTRSLQNREDSKVIWQSVTQEVPRGEVAGAQVVVVVVVVQGTHGAPGDVMEPGVHLRKSSRAVMRRVICKRLASSLVPRGVCMNDCRHLSPRRVLLLDEKTLDAAASAEDLPKTCCCEAKEGLCSRLITGGPPFPCGVVGPARLPNIQL</sequence>
<dbReference type="AlphaFoldDB" id="A0AAW0STY7"/>
<reference evidence="1 2" key="1">
    <citation type="submission" date="2023-03" db="EMBL/GenBank/DDBJ databases">
        <title>High-quality genome of Scylla paramamosain provides insights in environmental adaptation.</title>
        <authorList>
            <person name="Zhang L."/>
        </authorList>
    </citation>
    <scope>NUCLEOTIDE SEQUENCE [LARGE SCALE GENOMIC DNA]</scope>
    <source>
        <strain evidence="1">LZ_2023a</strain>
        <tissue evidence="1">Muscle</tissue>
    </source>
</reference>
<organism evidence="1 2">
    <name type="scientific">Scylla paramamosain</name>
    <name type="common">Mud crab</name>
    <dbReference type="NCBI Taxonomy" id="85552"/>
    <lineage>
        <taxon>Eukaryota</taxon>
        <taxon>Metazoa</taxon>
        <taxon>Ecdysozoa</taxon>
        <taxon>Arthropoda</taxon>
        <taxon>Crustacea</taxon>
        <taxon>Multicrustacea</taxon>
        <taxon>Malacostraca</taxon>
        <taxon>Eumalacostraca</taxon>
        <taxon>Eucarida</taxon>
        <taxon>Decapoda</taxon>
        <taxon>Pleocyemata</taxon>
        <taxon>Brachyura</taxon>
        <taxon>Eubrachyura</taxon>
        <taxon>Portunoidea</taxon>
        <taxon>Portunidae</taxon>
        <taxon>Portuninae</taxon>
        <taxon>Scylla</taxon>
    </lineage>
</organism>
<evidence type="ECO:0000313" key="1">
    <source>
        <dbReference type="EMBL" id="KAK8378715.1"/>
    </source>
</evidence>
<keyword evidence="2" id="KW-1185">Reference proteome</keyword>
<protein>
    <submittedName>
        <fullName evidence="1">Uncharacterized protein</fullName>
    </submittedName>
</protein>
<dbReference type="Proteomes" id="UP001487740">
    <property type="component" value="Unassembled WGS sequence"/>
</dbReference>
<dbReference type="EMBL" id="JARAKH010000044">
    <property type="protein sequence ID" value="KAK8378715.1"/>
    <property type="molecule type" value="Genomic_DNA"/>
</dbReference>
<proteinExistence type="predicted"/>